<comment type="caution">
    <text evidence="2">The sequence shown here is derived from an EMBL/GenBank/DDBJ whole genome shotgun (WGS) entry which is preliminary data.</text>
</comment>
<keyword evidence="1" id="KW-1133">Transmembrane helix</keyword>
<feature type="transmembrane region" description="Helical" evidence="1">
    <location>
        <begin position="7"/>
        <end position="29"/>
    </location>
</feature>
<feature type="transmembrane region" description="Helical" evidence="1">
    <location>
        <begin position="35"/>
        <end position="53"/>
    </location>
</feature>
<sequence>MSILLKIIAGLMAALGGLAIILTILGVTRGYSVEPALQLLVSALVLAAIAKLLDDTRAIRHRIEHIQYQVIEEIRAARKSGPD</sequence>
<keyword evidence="1" id="KW-0472">Membrane</keyword>
<evidence type="ECO:0000256" key="1">
    <source>
        <dbReference type="SAM" id="Phobius"/>
    </source>
</evidence>
<accession>A0ABU1K0Y6</accession>
<dbReference type="Proteomes" id="UP001262410">
    <property type="component" value="Unassembled WGS sequence"/>
</dbReference>
<name>A0ABU1K0Y6_9PROT</name>
<reference evidence="2 3" key="1">
    <citation type="submission" date="2023-07" db="EMBL/GenBank/DDBJ databases">
        <title>Sorghum-associated microbial communities from plants grown in Nebraska, USA.</title>
        <authorList>
            <person name="Schachtman D."/>
        </authorList>
    </citation>
    <scope>NUCLEOTIDE SEQUENCE [LARGE SCALE GENOMIC DNA]</scope>
    <source>
        <strain evidence="2 3">584</strain>
    </source>
</reference>
<evidence type="ECO:0000313" key="3">
    <source>
        <dbReference type="Proteomes" id="UP001262410"/>
    </source>
</evidence>
<proteinExistence type="predicted"/>
<organism evidence="2 3">
    <name type="scientific">Inquilinus ginsengisoli</name>
    <dbReference type="NCBI Taxonomy" id="363840"/>
    <lineage>
        <taxon>Bacteria</taxon>
        <taxon>Pseudomonadati</taxon>
        <taxon>Pseudomonadota</taxon>
        <taxon>Alphaproteobacteria</taxon>
        <taxon>Rhodospirillales</taxon>
        <taxon>Rhodospirillaceae</taxon>
        <taxon>Inquilinus</taxon>
    </lineage>
</organism>
<gene>
    <name evidence="2" type="ORF">E9232_007075</name>
</gene>
<protein>
    <submittedName>
        <fullName evidence="2">UDP-N-acetylmuramyl pentapeptide phosphotransferase/UDP-N-acetylglucosamine-1-phosphate transferase</fullName>
    </submittedName>
</protein>
<keyword evidence="1" id="KW-0812">Transmembrane</keyword>
<dbReference type="EMBL" id="JAVDPW010000021">
    <property type="protein sequence ID" value="MDR6294521.1"/>
    <property type="molecule type" value="Genomic_DNA"/>
</dbReference>
<dbReference type="RefSeq" id="WP_309802083.1">
    <property type="nucleotide sequence ID" value="NZ_JAVDPW010000021.1"/>
</dbReference>
<keyword evidence="3" id="KW-1185">Reference proteome</keyword>
<evidence type="ECO:0000313" key="2">
    <source>
        <dbReference type="EMBL" id="MDR6294521.1"/>
    </source>
</evidence>